<evidence type="ECO:0000313" key="3">
    <source>
        <dbReference type="Proteomes" id="UP000524450"/>
    </source>
</evidence>
<organism evidence="1 3">
    <name type="scientific">Variovorax guangxiensis</name>
    <dbReference type="NCBI Taxonomy" id="1775474"/>
    <lineage>
        <taxon>Bacteria</taxon>
        <taxon>Pseudomonadati</taxon>
        <taxon>Pseudomonadota</taxon>
        <taxon>Betaproteobacteria</taxon>
        <taxon>Burkholderiales</taxon>
        <taxon>Comamonadaceae</taxon>
        <taxon>Variovorax</taxon>
    </lineage>
</organism>
<name>A0A840G8N7_9BURK</name>
<dbReference type="EMBL" id="JACIFZ010000010">
    <property type="protein sequence ID" value="MBB4225198.1"/>
    <property type="molecule type" value="Genomic_DNA"/>
</dbReference>
<dbReference type="EMBL" id="JACIFZ010000018">
    <property type="protein sequence ID" value="MBB4225975.1"/>
    <property type="molecule type" value="Genomic_DNA"/>
</dbReference>
<dbReference type="InterPro" id="IPR009493">
    <property type="entry name" value="P2_GpE"/>
</dbReference>
<dbReference type="AlphaFoldDB" id="A0A840G8N7"/>
<gene>
    <name evidence="1" type="ORF">GGD71_006007</name>
    <name evidence="2" type="ORF">GGD71_006788</name>
</gene>
<reference evidence="1 3" key="1">
    <citation type="submission" date="2020-08" db="EMBL/GenBank/DDBJ databases">
        <title>Genomic Encyclopedia of Type Strains, Phase IV (KMG-V): Genome sequencing to study the core and pangenomes of soil and plant-associated prokaryotes.</title>
        <authorList>
            <person name="Whitman W."/>
        </authorList>
    </citation>
    <scope>NUCLEOTIDE SEQUENCE [LARGE SCALE GENOMIC DNA]</scope>
    <source>
        <strain evidence="1 3">34/80</strain>
    </source>
</reference>
<accession>A0A840G8N7</accession>
<comment type="caution">
    <text evidence="1">The sequence shown here is derived from an EMBL/GenBank/DDBJ whole genome shotgun (WGS) entry which is preliminary data.</text>
</comment>
<evidence type="ECO:0000313" key="2">
    <source>
        <dbReference type="EMBL" id="MBB4225975.1"/>
    </source>
</evidence>
<dbReference type="RefSeq" id="WP_145759084.1">
    <property type="nucleotide sequence ID" value="NZ_JACIFZ010000010.1"/>
</dbReference>
<sequence>MADLALVFHWRPQDMDGLPLAELMDWREAARKRYAPSKHDD</sequence>
<dbReference type="Pfam" id="PF06528">
    <property type="entry name" value="Phage_P2_GpE"/>
    <property type="match status" value="1"/>
</dbReference>
<dbReference type="Proteomes" id="UP000524450">
    <property type="component" value="Unassembled WGS sequence"/>
</dbReference>
<evidence type="ECO:0008006" key="4">
    <source>
        <dbReference type="Google" id="ProtNLM"/>
    </source>
</evidence>
<evidence type="ECO:0000313" key="1">
    <source>
        <dbReference type="EMBL" id="MBB4225198.1"/>
    </source>
</evidence>
<protein>
    <recommendedName>
        <fullName evidence="4">GpE family phage tail protein</fullName>
    </recommendedName>
</protein>
<proteinExistence type="predicted"/>